<proteinExistence type="predicted"/>
<evidence type="ECO:0000313" key="2">
    <source>
        <dbReference type="Proteomes" id="UP001595923"/>
    </source>
</evidence>
<name>A0ABV9DSZ4_9ACTN</name>
<dbReference type="RefSeq" id="WP_378571482.1">
    <property type="nucleotide sequence ID" value="NZ_JBHSFQ010000002.1"/>
</dbReference>
<reference evidence="2" key="1">
    <citation type="journal article" date="2019" name="Int. J. Syst. Evol. Microbiol.">
        <title>The Global Catalogue of Microorganisms (GCM) 10K type strain sequencing project: providing services to taxonomists for standard genome sequencing and annotation.</title>
        <authorList>
            <consortium name="The Broad Institute Genomics Platform"/>
            <consortium name="The Broad Institute Genome Sequencing Center for Infectious Disease"/>
            <person name="Wu L."/>
            <person name="Ma J."/>
        </authorList>
    </citation>
    <scope>NUCLEOTIDE SEQUENCE [LARGE SCALE GENOMIC DNA]</scope>
    <source>
        <strain evidence="2">XZYJ18</strain>
    </source>
</reference>
<gene>
    <name evidence="1" type="ORF">ACFO4E_03545</name>
</gene>
<dbReference type="EMBL" id="JBHSFQ010000002">
    <property type="protein sequence ID" value="MFC4560929.1"/>
    <property type="molecule type" value="Genomic_DNA"/>
</dbReference>
<protein>
    <submittedName>
        <fullName evidence="1">Uncharacterized protein</fullName>
    </submittedName>
</protein>
<evidence type="ECO:0000313" key="1">
    <source>
        <dbReference type="EMBL" id="MFC4560929.1"/>
    </source>
</evidence>
<accession>A0ABV9DSZ4</accession>
<comment type="caution">
    <text evidence="1">The sequence shown here is derived from an EMBL/GenBank/DDBJ whole genome shotgun (WGS) entry which is preliminary data.</text>
</comment>
<dbReference type="Proteomes" id="UP001595923">
    <property type="component" value="Unassembled WGS sequence"/>
</dbReference>
<sequence length="161" mass="17907">MVLRRTALPREVRDRLRLERGERVLAHALSTDGTLVATTRALHLPDGHPVPWQHIDRARWTDTGLRFTEEGVGQRVFTIDRPGSLAEAVYERVTASIVVAQHVPLPDEPSGRGIRLAARRAPGGTEITWQVHIDDGIDPDDPRLPDHTARALAAMREQMGV</sequence>
<organism evidence="1 2">
    <name type="scientific">Nocardiopsis mangrovi</name>
    <dbReference type="NCBI Taxonomy" id="1179818"/>
    <lineage>
        <taxon>Bacteria</taxon>
        <taxon>Bacillati</taxon>
        <taxon>Actinomycetota</taxon>
        <taxon>Actinomycetes</taxon>
        <taxon>Streptosporangiales</taxon>
        <taxon>Nocardiopsidaceae</taxon>
        <taxon>Nocardiopsis</taxon>
    </lineage>
</organism>
<keyword evidence="2" id="KW-1185">Reference proteome</keyword>